<accession>A0A7U2F7R2</accession>
<dbReference type="VEuPathDB" id="FungiDB:JI435_436790"/>
<protein>
    <submittedName>
        <fullName evidence="2">Uncharacterized protein</fullName>
    </submittedName>
</protein>
<evidence type="ECO:0000313" key="2">
    <source>
        <dbReference type="EMBL" id="QRC99213.1"/>
    </source>
</evidence>
<feature type="region of interest" description="Disordered" evidence="1">
    <location>
        <begin position="1"/>
        <end position="49"/>
    </location>
</feature>
<keyword evidence="3" id="KW-1185">Reference proteome</keyword>
<dbReference type="EMBL" id="CP069031">
    <property type="protein sequence ID" value="QRC99213.1"/>
    <property type="molecule type" value="Genomic_DNA"/>
</dbReference>
<gene>
    <name evidence="2" type="ORF">JI435_436790</name>
</gene>
<dbReference type="AlphaFoldDB" id="A0A7U2F7R2"/>
<evidence type="ECO:0000313" key="3">
    <source>
        <dbReference type="Proteomes" id="UP000663193"/>
    </source>
</evidence>
<name>A0A7U2F7R2_PHANO</name>
<organism evidence="2 3">
    <name type="scientific">Phaeosphaeria nodorum (strain SN15 / ATCC MYA-4574 / FGSC 10173)</name>
    <name type="common">Glume blotch fungus</name>
    <name type="synonym">Parastagonospora nodorum</name>
    <dbReference type="NCBI Taxonomy" id="321614"/>
    <lineage>
        <taxon>Eukaryota</taxon>
        <taxon>Fungi</taxon>
        <taxon>Dikarya</taxon>
        <taxon>Ascomycota</taxon>
        <taxon>Pezizomycotina</taxon>
        <taxon>Dothideomycetes</taxon>
        <taxon>Pleosporomycetidae</taxon>
        <taxon>Pleosporales</taxon>
        <taxon>Pleosporineae</taxon>
        <taxon>Phaeosphaeriaceae</taxon>
        <taxon>Parastagonospora</taxon>
    </lineage>
</organism>
<evidence type="ECO:0000256" key="1">
    <source>
        <dbReference type="SAM" id="MobiDB-lite"/>
    </source>
</evidence>
<dbReference type="Proteomes" id="UP000663193">
    <property type="component" value="Chromosome 9"/>
</dbReference>
<sequence length="108" mass="11818">MHAYLTSRSRIEPSIPQNPDYVTQGYAADTTEPFHHNSPTSSTEYPPTGASVSGCHDIWVLLPGLDMLSSRFLTISSTPHALAGAPSYTHSCSQSVCIQLHQLQLHIR</sequence>
<proteinExistence type="predicted"/>
<reference evidence="3" key="1">
    <citation type="journal article" date="2021" name="BMC Genomics">
        <title>Chromosome-level genome assembly and manually-curated proteome of model necrotroph Parastagonospora nodorum Sn15 reveals a genome-wide trove of candidate effector homologs, and redundancy of virulence-related functions within an accessory chromosome.</title>
        <authorList>
            <person name="Bertazzoni S."/>
            <person name="Jones D.A.B."/>
            <person name="Phan H.T."/>
            <person name="Tan K.-C."/>
            <person name="Hane J.K."/>
        </authorList>
    </citation>
    <scope>NUCLEOTIDE SEQUENCE [LARGE SCALE GENOMIC DNA]</scope>
    <source>
        <strain evidence="3">SN15 / ATCC MYA-4574 / FGSC 10173)</strain>
    </source>
</reference>